<feature type="region of interest" description="Disordered" evidence="1">
    <location>
        <begin position="102"/>
        <end position="282"/>
    </location>
</feature>
<keyword evidence="3" id="KW-1185">Reference proteome</keyword>
<feature type="compositionally biased region" description="Basic residues" evidence="1">
    <location>
        <begin position="197"/>
        <end position="207"/>
    </location>
</feature>
<feature type="compositionally biased region" description="Acidic residues" evidence="1">
    <location>
        <begin position="48"/>
        <end position="58"/>
    </location>
</feature>
<organism evidence="3">
    <name type="scientific">Drosophila persimilis</name>
    <name type="common">Fruit fly</name>
    <dbReference type="NCBI Taxonomy" id="7234"/>
    <lineage>
        <taxon>Eukaryota</taxon>
        <taxon>Metazoa</taxon>
        <taxon>Ecdysozoa</taxon>
        <taxon>Arthropoda</taxon>
        <taxon>Hexapoda</taxon>
        <taxon>Insecta</taxon>
        <taxon>Pterygota</taxon>
        <taxon>Neoptera</taxon>
        <taxon>Endopterygota</taxon>
        <taxon>Diptera</taxon>
        <taxon>Brachycera</taxon>
        <taxon>Muscomorpha</taxon>
        <taxon>Ephydroidea</taxon>
        <taxon>Drosophilidae</taxon>
        <taxon>Drosophila</taxon>
        <taxon>Sophophora</taxon>
    </lineage>
</organism>
<dbReference type="Proteomes" id="UP000008744">
    <property type="component" value="Unassembled WGS sequence"/>
</dbReference>
<evidence type="ECO:0000313" key="2">
    <source>
        <dbReference type="EMBL" id="EDW31251.1"/>
    </source>
</evidence>
<dbReference type="AlphaFoldDB" id="B4H4D6"/>
<evidence type="ECO:0000256" key="1">
    <source>
        <dbReference type="SAM" id="MobiDB-lite"/>
    </source>
</evidence>
<dbReference type="HOGENOM" id="CLU_740261_0_0_1"/>
<proteinExistence type="predicted"/>
<dbReference type="STRING" id="7234.B4H4D6"/>
<dbReference type="EMBL" id="CH479208">
    <property type="protein sequence ID" value="EDW31251.1"/>
    <property type="molecule type" value="Genomic_DNA"/>
</dbReference>
<reference evidence="2 3" key="1">
    <citation type="journal article" date="2007" name="Nature">
        <title>Evolution of genes and genomes on the Drosophila phylogeny.</title>
        <authorList>
            <consortium name="Drosophila 12 Genomes Consortium"/>
            <person name="Clark A.G."/>
            <person name="Eisen M.B."/>
            <person name="Smith D.R."/>
            <person name="Bergman C.M."/>
            <person name="Oliver B."/>
            <person name="Markow T.A."/>
            <person name="Kaufman T.C."/>
            <person name="Kellis M."/>
            <person name="Gelbart W."/>
            <person name="Iyer V.N."/>
            <person name="Pollard D.A."/>
            <person name="Sackton T.B."/>
            <person name="Larracuente A.M."/>
            <person name="Singh N.D."/>
            <person name="Abad J.P."/>
            <person name="Abt D.N."/>
            <person name="Adryan B."/>
            <person name="Aguade M."/>
            <person name="Akashi H."/>
            <person name="Anderson W.W."/>
            <person name="Aquadro C.F."/>
            <person name="Ardell D.H."/>
            <person name="Arguello R."/>
            <person name="Artieri C.G."/>
            <person name="Barbash D.A."/>
            <person name="Barker D."/>
            <person name="Barsanti P."/>
            <person name="Batterham P."/>
            <person name="Batzoglou S."/>
            <person name="Begun D."/>
            <person name="Bhutkar A."/>
            <person name="Blanco E."/>
            <person name="Bosak S.A."/>
            <person name="Bradley R.K."/>
            <person name="Brand A.D."/>
            <person name="Brent M.R."/>
            <person name="Brooks A.N."/>
            <person name="Brown R.H."/>
            <person name="Butlin R.K."/>
            <person name="Caggese C."/>
            <person name="Calvi B.R."/>
            <person name="Bernardo de Carvalho A."/>
            <person name="Caspi A."/>
            <person name="Castrezana S."/>
            <person name="Celniker S.E."/>
            <person name="Chang J.L."/>
            <person name="Chapple C."/>
            <person name="Chatterji S."/>
            <person name="Chinwalla A."/>
            <person name="Civetta A."/>
            <person name="Clifton S.W."/>
            <person name="Comeron J.M."/>
            <person name="Costello J.C."/>
            <person name="Coyne J.A."/>
            <person name="Daub J."/>
            <person name="David R.G."/>
            <person name="Delcher A.L."/>
            <person name="Delehaunty K."/>
            <person name="Do C.B."/>
            <person name="Ebling H."/>
            <person name="Edwards K."/>
            <person name="Eickbush T."/>
            <person name="Evans J.D."/>
            <person name="Filipski A."/>
            <person name="Findeiss S."/>
            <person name="Freyhult E."/>
            <person name="Fulton L."/>
            <person name="Fulton R."/>
            <person name="Garcia A.C."/>
            <person name="Gardiner A."/>
            <person name="Garfield D.A."/>
            <person name="Garvin B.E."/>
            <person name="Gibson G."/>
            <person name="Gilbert D."/>
            <person name="Gnerre S."/>
            <person name="Godfrey J."/>
            <person name="Good R."/>
            <person name="Gotea V."/>
            <person name="Gravely B."/>
            <person name="Greenberg A.J."/>
            <person name="Griffiths-Jones S."/>
            <person name="Gross S."/>
            <person name="Guigo R."/>
            <person name="Gustafson E.A."/>
            <person name="Haerty W."/>
            <person name="Hahn M.W."/>
            <person name="Halligan D.L."/>
            <person name="Halpern A.L."/>
            <person name="Halter G.M."/>
            <person name="Han M.V."/>
            <person name="Heger A."/>
            <person name="Hillier L."/>
            <person name="Hinrichs A.S."/>
            <person name="Holmes I."/>
            <person name="Hoskins R.A."/>
            <person name="Hubisz M.J."/>
            <person name="Hultmark D."/>
            <person name="Huntley M.A."/>
            <person name="Jaffe D.B."/>
            <person name="Jagadeeshan S."/>
            <person name="Jeck W.R."/>
            <person name="Johnson J."/>
            <person name="Jones C.D."/>
            <person name="Jordan W.C."/>
            <person name="Karpen G.H."/>
            <person name="Kataoka E."/>
            <person name="Keightley P.D."/>
            <person name="Kheradpour P."/>
            <person name="Kirkness E.F."/>
            <person name="Koerich L.B."/>
            <person name="Kristiansen K."/>
            <person name="Kudrna D."/>
            <person name="Kulathinal R.J."/>
            <person name="Kumar S."/>
            <person name="Kwok R."/>
            <person name="Lander E."/>
            <person name="Langley C.H."/>
            <person name="Lapoint R."/>
            <person name="Lazzaro B.P."/>
            <person name="Lee S.J."/>
            <person name="Levesque L."/>
            <person name="Li R."/>
            <person name="Lin C.F."/>
            <person name="Lin M.F."/>
            <person name="Lindblad-Toh K."/>
            <person name="Llopart A."/>
            <person name="Long M."/>
            <person name="Low L."/>
            <person name="Lozovsky E."/>
            <person name="Lu J."/>
            <person name="Luo M."/>
            <person name="Machado C.A."/>
            <person name="Makalowski W."/>
            <person name="Marzo M."/>
            <person name="Matsuda M."/>
            <person name="Matzkin L."/>
            <person name="McAllister B."/>
            <person name="McBride C.S."/>
            <person name="McKernan B."/>
            <person name="McKernan K."/>
            <person name="Mendez-Lago M."/>
            <person name="Minx P."/>
            <person name="Mollenhauer M.U."/>
            <person name="Montooth K."/>
            <person name="Mount S.M."/>
            <person name="Mu X."/>
            <person name="Myers E."/>
            <person name="Negre B."/>
            <person name="Newfeld S."/>
            <person name="Nielsen R."/>
            <person name="Noor M.A."/>
            <person name="O'Grady P."/>
            <person name="Pachter L."/>
            <person name="Papaceit M."/>
            <person name="Parisi M.J."/>
            <person name="Parisi M."/>
            <person name="Parts L."/>
            <person name="Pedersen J.S."/>
            <person name="Pesole G."/>
            <person name="Phillippy A.M."/>
            <person name="Ponting C.P."/>
            <person name="Pop M."/>
            <person name="Porcelli D."/>
            <person name="Powell J.R."/>
            <person name="Prohaska S."/>
            <person name="Pruitt K."/>
            <person name="Puig M."/>
            <person name="Quesneville H."/>
            <person name="Ram K.R."/>
            <person name="Rand D."/>
            <person name="Rasmussen M.D."/>
            <person name="Reed L.K."/>
            <person name="Reenan R."/>
            <person name="Reily A."/>
            <person name="Remington K.A."/>
            <person name="Rieger T.T."/>
            <person name="Ritchie M.G."/>
            <person name="Robin C."/>
            <person name="Rogers Y.H."/>
            <person name="Rohde C."/>
            <person name="Rozas J."/>
            <person name="Rubenfield M.J."/>
            <person name="Ruiz A."/>
            <person name="Russo S."/>
            <person name="Salzberg S.L."/>
            <person name="Sanchez-Gracia A."/>
            <person name="Saranga D.J."/>
            <person name="Sato H."/>
            <person name="Schaeffer S.W."/>
            <person name="Schatz M.C."/>
            <person name="Schlenke T."/>
            <person name="Schwartz R."/>
            <person name="Segarra C."/>
            <person name="Singh R.S."/>
            <person name="Sirot L."/>
            <person name="Sirota M."/>
            <person name="Sisneros N.B."/>
            <person name="Smith C.D."/>
            <person name="Smith T.F."/>
            <person name="Spieth J."/>
            <person name="Stage D.E."/>
            <person name="Stark A."/>
            <person name="Stephan W."/>
            <person name="Strausberg R.L."/>
            <person name="Strempel S."/>
            <person name="Sturgill D."/>
            <person name="Sutton G."/>
            <person name="Sutton G.G."/>
            <person name="Tao W."/>
            <person name="Teichmann S."/>
            <person name="Tobari Y.N."/>
            <person name="Tomimura Y."/>
            <person name="Tsolas J.M."/>
            <person name="Valente V.L."/>
            <person name="Venter E."/>
            <person name="Venter J.C."/>
            <person name="Vicario S."/>
            <person name="Vieira F.G."/>
            <person name="Vilella A.J."/>
            <person name="Villasante A."/>
            <person name="Walenz B."/>
            <person name="Wang J."/>
            <person name="Wasserman M."/>
            <person name="Watts T."/>
            <person name="Wilson D."/>
            <person name="Wilson R.K."/>
            <person name="Wing R.A."/>
            <person name="Wolfner M.F."/>
            <person name="Wong A."/>
            <person name="Wong G.K."/>
            <person name="Wu C.I."/>
            <person name="Wu G."/>
            <person name="Yamamoto D."/>
            <person name="Yang H.P."/>
            <person name="Yang S.P."/>
            <person name="Yorke J.A."/>
            <person name="Yoshida K."/>
            <person name="Zdobnov E."/>
            <person name="Zhang P."/>
            <person name="Zhang Y."/>
            <person name="Zimin A.V."/>
            <person name="Baldwin J."/>
            <person name="Abdouelleil A."/>
            <person name="Abdulkadir J."/>
            <person name="Abebe A."/>
            <person name="Abera B."/>
            <person name="Abreu J."/>
            <person name="Acer S.C."/>
            <person name="Aftuck L."/>
            <person name="Alexander A."/>
            <person name="An P."/>
            <person name="Anderson E."/>
            <person name="Anderson S."/>
            <person name="Arachi H."/>
            <person name="Azer M."/>
            <person name="Bachantsang P."/>
            <person name="Barry A."/>
            <person name="Bayul T."/>
            <person name="Berlin A."/>
            <person name="Bessette D."/>
            <person name="Bloom T."/>
            <person name="Blye J."/>
            <person name="Boguslavskiy L."/>
            <person name="Bonnet C."/>
            <person name="Boukhgalter B."/>
            <person name="Bourzgui I."/>
            <person name="Brown A."/>
            <person name="Cahill P."/>
            <person name="Channer S."/>
            <person name="Cheshatsang Y."/>
            <person name="Chuda L."/>
            <person name="Citroen M."/>
            <person name="Collymore A."/>
            <person name="Cooke P."/>
            <person name="Costello M."/>
            <person name="D'Aco K."/>
            <person name="Daza R."/>
            <person name="De Haan G."/>
            <person name="DeGray S."/>
            <person name="DeMaso C."/>
            <person name="Dhargay N."/>
            <person name="Dooley K."/>
            <person name="Dooley E."/>
            <person name="Doricent M."/>
            <person name="Dorje P."/>
            <person name="Dorjee K."/>
            <person name="Dupes A."/>
            <person name="Elong R."/>
            <person name="Falk J."/>
            <person name="Farina A."/>
            <person name="Faro S."/>
            <person name="Ferguson D."/>
            <person name="Fisher S."/>
            <person name="Foley C.D."/>
            <person name="Franke A."/>
            <person name="Friedrich D."/>
            <person name="Gadbois L."/>
            <person name="Gearin G."/>
            <person name="Gearin C.R."/>
            <person name="Giannoukos G."/>
            <person name="Goode T."/>
            <person name="Graham J."/>
            <person name="Grandbois E."/>
            <person name="Grewal S."/>
            <person name="Gyaltsen K."/>
            <person name="Hafez N."/>
            <person name="Hagos B."/>
            <person name="Hall J."/>
            <person name="Henson C."/>
            <person name="Hollinger A."/>
            <person name="Honan T."/>
            <person name="Huard M.D."/>
            <person name="Hughes L."/>
            <person name="Hurhula B."/>
            <person name="Husby M.E."/>
            <person name="Kamat A."/>
            <person name="Kanga B."/>
            <person name="Kashin S."/>
            <person name="Khazanovich D."/>
            <person name="Kisner P."/>
            <person name="Lance K."/>
            <person name="Lara M."/>
            <person name="Lee W."/>
            <person name="Lennon N."/>
            <person name="Letendre F."/>
            <person name="LeVine R."/>
            <person name="Lipovsky A."/>
            <person name="Liu X."/>
            <person name="Liu J."/>
            <person name="Liu S."/>
            <person name="Lokyitsang T."/>
            <person name="Lokyitsang Y."/>
            <person name="Lubonja R."/>
            <person name="Lui A."/>
            <person name="MacDonald P."/>
            <person name="Magnisalis V."/>
            <person name="Maru K."/>
            <person name="Matthews C."/>
            <person name="McCusker W."/>
            <person name="McDonough S."/>
            <person name="Mehta T."/>
            <person name="Meldrim J."/>
            <person name="Meneus L."/>
            <person name="Mihai O."/>
            <person name="Mihalev A."/>
            <person name="Mihova T."/>
            <person name="Mittelman R."/>
            <person name="Mlenga V."/>
            <person name="Montmayeur A."/>
            <person name="Mulrain L."/>
            <person name="Navidi A."/>
            <person name="Naylor J."/>
            <person name="Negash T."/>
            <person name="Nguyen T."/>
            <person name="Nguyen N."/>
            <person name="Nicol R."/>
            <person name="Norbu C."/>
            <person name="Norbu N."/>
            <person name="Novod N."/>
            <person name="O'Neill B."/>
            <person name="Osman S."/>
            <person name="Markiewicz E."/>
            <person name="Oyono O.L."/>
            <person name="Patti C."/>
            <person name="Phunkhang P."/>
            <person name="Pierre F."/>
            <person name="Priest M."/>
            <person name="Raghuraman S."/>
            <person name="Rege F."/>
            <person name="Reyes R."/>
            <person name="Rise C."/>
            <person name="Rogov P."/>
            <person name="Ross K."/>
            <person name="Ryan E."/>
            <person name="Settipalli S."/>
            <person name="Shea T."/>
            <person name="Sherpa N."/>
            <person name="Shi L."/>
            <person name="Shih D."/>
            <person name="Sparrow T."/>
            <person name="Spaulding J."/>
            <person name="Stalker J."/>
            <person name="Stange-Thomann N."/>
            <person name="Stavropoulos S."/>
            <person name="Stone C."/>
            <person name="Strader C."/>
            <person name="Tesfaye S."/>
            <person name="Thomson T."/>
            <person name="Thoulutsang Y."/>
            <person name="Thoulutsang D."/>
            <person name="Topham K."/>
            <person name="Topping I."/>
            <person name="Tsamla T."/>
            <person name="Vassiliev H."/>
            <person name="Vo A."/>
            <person name="Wangchuk T."/>
            <person name="Wangdi T."/>
            <person name="Weiand M."/>
            <person name="Wilkinson J."/>
            <person name="Wilson A."/>
            <person name="Yadav S."/>
            <person name="Young G."/>
            <person name="Yu Q."/>
            <person name="Zembek L."/>
            <person name="Zhong D."/>
            <person name="Zimmer A."/>
            <person name="Zwirko Z."/>
            <person name="Jaffe D.B."/>
            <person name="Alvarez P."/>
            <person name="Brockman W."/>
            <person name="Butler J."/>
            <person name="Chin C."/>
            <person name="Gnerre S."/>
            <person name="Grabherr M."/>
            <person name="Kleber M."/>
            <person name="Mauceli E."/>
            <person name="MacCallum I."/>
        </authorList>
    </citation>
    <scope>NUCLEOTIDE SEQUENCE [LARGE SCALE GENOMIC DNA]</scope>
    <source>
        <strain evidence="3">MSH-3 / Tucson 14011-0111.49</strain>
    </source>
</reference>
<gene>
    <name evidence="2" type="primary">Dper\GL20859</name>
    <name evidence="2" type="ORF">Dper_GL20859</name>
</gene>
<feature type="region of interest" description="Disordered" evidence="1">
    <location>
        <begin position="24"/>
        <end position="87"/>
    </location>
</feature>
<feature type="compositionally biased region" description="Basic residues" evidence="1">
    <location>
        <begin position="259"/>
        <end position="268"/>
    </location>
</feature>
<evidence type="ECO:0000313" key="3">
    <source>
        <dbReference type="Proteomes" id="UP000008744"/>
    </source>
</evidence>
<dbReference type="OrthoDB" id="7740580at2759"/>
<feature type="compositionally biased region" description="Basic residues" evidence="1">
    <location>
        <begin position="144"/>
        <end position="157"/>
    </location>
</feature>
<feature type="compositionally biased region" description="Basic and acidic residues" evidence="1">
    <location>
        <begin position="36"/>
        <end position="47"/>
    </location>
</feature>
<feature type="compositionally biased region" description="Acidic residues" evidence="1">
    <location>
        <begin position="125"/>
        <end position="136"/>
    </location>
</feature>
<protein>
    <submittedName>
        <fullName evidence="2">GL20859</fullName>
    </submittedName>
</protein>
<feature type="compositionally biased region" description="Gly residues" evidence="1">
    <location>
        <begin position="215"/>
        <end position="224"/>
    </location>
</feature>
<dbReference type="eggNOG" id="ENOG502QTCV">
    <property type="taxonomic scope" value="Eukaryota"/>
</dbReference>
<sequence>MEVEDDIEVDLNYKPKREYNWRKNFRLEDDSNGGEMRGRTEEERDRFEEEQELEQELAVEDHNQYEDQEPYTNDDPLQEAEQTNGEMVDLRRLSLGGESITLFSRSPMREILTDVPEESSLQAEAEAEVPNEEVPQEEPVRSEKPKKKKSKKKVRKGSKTEEELRDDNDSDTQMYGSRRPEEQQQEAAAGAAEPPTPKRKSRSRRSSKSSLTNEEGGGGGGGGLFSPRSSLAFVGESLEGIAEFEAQEQRGDEEEQPKKKTKKRRKAKESKEEMVPPQAPEIDRMEEALVAALAEIAPVSVSSNLTPESTQQNLLSTVSAGQSVCVTPASSIEEASPSSSSSLTAAAPSAAVVPARSVVDTFDILKDANFYPLF</sequence>
<accession>B4H4D6</accession>
<dbReference type="GO" id="GO:0090090">
    <property type="term" value="P:negative regulation of canonical Wnt signaling pathway"/>
    <property type="evidence" value="ECO:0007669"/>
    <property type="project" value="EnsemblMetazoa"/>
</dbReference>
<name>B4H4D6_DROPE</name>